<dbReference type="PANTHER" id="PTHR47478">
    <property type="match status" value="1"/>
</dbReference>
<keyword evidence="2" id="KW-1185">Reference proteome</keyword>
<dbReference type="InterPro" id="IPR036412">
    <property type="entry name" value="HAD-like_sf"/>
</dbReference>
<keyword evidence="1" id="KW-0378">Hydrolase</keyword>
<evidence type="ECO:0000313" key="1">
    <source>
        <dbReference type="EMBL" id="QIR13318.1"/>
    </source>
</evidence>
<dbReference type="InterPro" id="IPR023214">
    <property type="entry name" value="HAD_sf"/>
</dbReference>
<dbReference type="InterPro" id="IPR011951">
    <property type="entry name" value="HAD-SF_hydro_IA_YjjG/PynA"/>
</dbReference>
<dbReference type="CDD" id="cd04305">
    <property type="entry name" value="HAD_Neu5Ac-Pase_like"/>
    <property type="match status" value="1"/>
</dbReference>
<dbReference type="InterPro" id="IPR052550">
    <property type="entry name" value="Pyrimidine_5'-ntase_YjjG"/>
</dbReference>
<evidence type="ECO:0000313" key="2">
    <source>
        <dbReference type="Proteomes" id="UP000502608"/>
    </source>
</evidence>
<dbReference type="NCBIfam" id="TIGR02254">
    <property type="entry name" value="YjjG_YfnB"/>
    <property type="match status" value="1"/>
</dbReference>
<dbReference type="GO" id="GO:0008253">
    <property type="term" value="F:5'-nucleotidase activity"/>
    <property type="evidence" value="ECO:0007669"/>
    <property type="project" value="UniProtKB-EC"/>
</dbReference>
<dbReference type="NCBIfam" id="NF006976">
    <property type="entry name" value="PRK09449.1"/>
    <property type="match status" value="1"/>
</dbReference>
<dbReference type="NCBIfam" id="TIGR01509">
    <property type="entry name" value="HAD-SF-IA-v3"/>
    <property type="match status" value="1"/>
</dbReference>
<dbReference type="Pfam" id="PF00702">
    <property type="entry name" value="Hydrolase"/>
    <property type="match status" value="1"/>
</dbReference>
<dbReference type="SUPFAM" id="SSF56784">
    <property type="entry name" value="HAD-like"/>
    <property type="match status" value="1"/>
</dbReference>
<dbReference type="InterPro" id="IPR006439">
    <property type="entry name" value="HAD-SF_hydro_IA"/>
</dbReference>
<proteinExistence type="predicted"/>
<dbReference type="EC" id="3.1.3.5" evidence="1"/>
<dbReference type="EMBL" id="CP050313">
    <property type="protein sequence ID" value="QIR13318.1"/>
    <property type="molecule type" value="Genomic_DNA"/>
</dbReference>
<organism evidence="1 2">
    <name type="scientific">Shewanella aestuarii</name>
    <dbReference type="NCBI Taxonomy" id="1028752"/>
    <lineage>
        <taxon>Bacteria</taxon>
        <taxon>Pseudomonadati</taxon>
        <taxon>Pseudomonadota</taxon>
        <taxon>Gammaproteobacteria</taxon>
        <taxon>Alteromonadales</taxon>
        <taxon>Shewanellaceae</taxon>
        <taxon>Shewanella</taxon>
    </lineage>
</organism>
<reference evidence="1 2" key="1">
    <citation type="submission" date="2020-03" db="EMBL/GenBank/DDBJ databases">
        <title>Complete genome sequence of Shewanella sp.</title>
        <authorList>
            <person name="Kim Y.-S."/>
            <person name="Kim S.-J."/>
            <person name="Jung H.-K."/>
            <person name="Kim K.-H."/>
        </authorList>
    </citation>
    <scope>NUCLEOTIDE SEQUENCE [LARGE SCALE GENOMIC DNA]</scope>
    <source>
        <strain evidence="1 2">PN3F2</strain>
    </source>
</reference>
<dbReference type="AlphaFoldDB" id="A0A6G9QFZ6"/>
<dbReference type="Gene3D" id="1.10.150.240">
    <property type="entry name" value="Putative phosphatase, domain 2"/>
    <property type="match status" value="1"/>
</dbReference>
<sequence length="226" mass="25505">MQLSKYQWILFDADETLFHFDAYAGLKLMFSKYNVEFSQDDFAQYQTVNKPLWVDYQDGKIDAKTLQTTRFNTWAEKLSVCPQTLNSDFLLAMVDICQPLPGAKALVDALKDKVNLGIITNGFTELQSLRLQKTGMQSSFSQVIISEQVGKAKPDKAIFEHAFERMGQPNKQQVLMIGDSLSSDILGGLNYGIDTCWLNQQGVIADKITPHFQVSSLIELHQRLLG</sequence>
<dbReference type="KEGG" id="saes:HBH39_01455"/>
<dbReference type="InterPro" id="IPR023198">
    <property type="entry name" value="PGP-like_dom2"/>
</dbReference>
<dbReference type="SFLD" id="SFLDG01129">
    <property type="entry name" value="C1.5:_HAD__Beta-PGM__Phosphata"/>
    <property type="match status" value="1"/>
</dbReference>
<dbReference type="RefSeq" id="WP_167674932.1">
    <property type="nucleotide sequence ID" value="NZ_CP050313.1"/>
</dbReference>
<dbReference type="PRINTS" id="PR00413">
    <property type="entry name" value="HADHALOGNASE"/>
</dbReference>
<dbReference type="Gene3D" id="3.40.50.1000">
    <property type="entry name" value="HAD superfamily/HAD-like"/>
    <property type="match status" value="1"/>
</dbReference>
<name>A0A6G9QFZ6_9GAMM</name>
<gene>
    <name evidence="1" type="primary">yjjG</name>
    <name evidence="1" type="ORF">HBH39_01455</name>
</gene>
<dbReference type="SFLD" id="SFLDS00003">
    <property type="entry name" value="Haloacid_Dehalogenase"/>
    <property type="match status" value="1"/>
</dbReference>
<accession>A0A6G9QFZ6</accession>
<dbReference type="NCBIfam" id="TIGR01549">
    <property type="entry name" value="HAD-SF-IA-v1"/>
    <property type="match status" value="1"/>
</dbReference>
<protein>
    <submittedName>
        <fullName evidence="1">Pyrimidine 5'-nucleotidase</fullName>
        <ecNumber evidence="1">3.1.3.5</ecNumber>
    </submittedName>
</protein>
<dbReference type="PANTHER" id="PTHR47478:SF1">
    <property type="entry name" value="PYRIMIDINE 5'-NUCLEOTIDASE YJJG"/>
    <property type="match status" value="1"/>
</dbReference>
<dbReference type="Proteomes" id="UP000502608">
    <property type="component" value="Chromosome"/>
</dbReference>